<dbReference type="GO" id="GO:0005829">
    <property type="term" value="C:cytosol"/>
    <property type="evidence" value="ECO:0007669"/>
    <property type="project" value="TreeGrafter"/>
</dbReference>
<keyword evidence="3 7" id="KW-0313">Glucose metabolism</keyword>
<dbReference type="Gene3D" id="3.40.50.720">
    <property type="entry name" value="NAD(P)-binding Rossmann-like Domain"/>
    <property type="match status" value="1"/>
</dbReference>
<dbReference type="InterPro" id="IPR022674">
    <property type="entry name" value="G6P_DH_NAD-bd"/>
</dbReference>
<evidence type="ECO:0000256" key="4">
    <source>
        <dbReference type="ARBA" id="ARBA00022857"/>
    </source>
</evidence>
<dbReference type="PANTHER" id="PTHR23429:SF0">
    <property type="entry name" value="GLUCOSE-6-PHOSPHATE 1-DEHYDROGENASE"/>
    <property type="match status" value="1"/>
</dbReference>
<keyword evidence="5 7" id="KW-0560">Oxidoreductase</keyword>
<name>A0A2W6ADG0_9BACT</name>
<organism evidence="10 11">
    <name type="scientific">Candidatus Aeolococcus gillhamiae</name>
    <dbReference type="NCBI Taxonomy" id="3127015"/>
    <lineage>
        <taxon>Bacteria</taxon>
        <taxon>Bacillati</taxon>
        <taxon>Candidatus Dormiibacterota</taxon>
        <taxon>Candidatus Dormibacteria</taxon>
        <taxon>Candidatus Aeolococcales</taxon>
        <taxon>Candidatus Aeolococcaceae</taxon>
        <taxon>Candidatus Aeolococcus</taxon>
    </lineage>
</organism>
<accession>A0A2W6ADG0</accession>
<feature type="binding site" evidence="7">
    <location>
        <position position="175"/>
    </location>
    <ligand>
        <name>substrate</name>
    </ligand>
</feature>
<dbReference type="GO" id="GO:0006006">
    <property type="term" value="P:glucose metabolic process"/>
    <property type="evidence" value="ECO:0007669"/>
    <property type="project" value="UniProtKB-KW"/>
</dbReference>
<evidence type="ECO:0000256" key="1">
    <source>
        <dbReference type="ARBA" id="ARBA00004937"/>
    </source>
</evidence>
<dbReference type="AlphaFoldDB" id="A0A2W6ADG0"/>
<evidence type="ECO:0000256" key="3">
    <source>
        <dbReference type="ARBA" id="ARBA00022526"/>
    </source>
</evidence>
<comment type="catalytic activity">
    <reaction evidence="7">
        <text>D-glucose 6-phosphate + NADP(+) = 6-phospho-D-glucono-1,5-lactone + NADPH + H(+)</text>
        <dbReference type="Rhea" id="RHEA:15841"/>
        <dbReference type="ChEBI" id="CHEBI:15378"/>
        <dbReference type="ChEBI" id="CHEBI:57783"/>
        <dbReference type="ChEBI" id="CHEBI:57955"/>
        <dbReference type="ChEBI" id="CHEBI:58349"/>
        <dbReference type="ChEBI" id="CHEBI:61548"/>
        <dbReference type="EC" id="1.1.1.49"/>
    </reaction>
</comment>
<gene>
    <name evidence="7 10" type="primary">zwf</name>
    <name evidence="10" type="ORF">DLM65_02265</name>
</gene>
<feature type="active site" description="Proton acceptor" evidence="7">
    <location>
        <position position="233"/>
    </location>
</feature>
<evidence type="ECO:0000256" key="7">
    <source>
        <dbReference type="HAMAP-Rule" id="MF_00966"/>
    </source>
</evidence>
<dbReference type="Pfam" id="PF02781">
    <property type="entry name" value="G6PD_C"/>
    <property type="match status" value="1"/>
</dbReference>
<dbReference type="GO" id="GO:0050661">
    <property type="term" value="F:NADP binding"/>
    <property type="evidence" value="ECO:0007669"/>
    <property type="project" value="UniProtKB-UniRule"/>
</dbReference>
<keyword evidence="6 7" id="KW-0119">Carbohydrate metabolism</keyword>
<dbReference type="EC" id="1.1.1.49" evidence="7"/>
<dbReference type="Proteomes" id="UP000248724">
    <property type="component" value="Unassembled WGS sequence"/>
</dbReference>
<dbReference type="PRINTS" id="PR00079">
    <property type="entry name" value="G6PDHDRGNASE"/>
</dbReference>
<dbReference type="GO" id="GO:0004345">
    <property type="term" value="F:glucose-6-phosphate dehydrogenase activity"/>
    <property type="evidence" value="ECO:0007669"/>
    <property type="project" value="UniProtKB-UniRule"/>
</dbReference>
<feature type="binding site" evidence="7">
    <location>
        <position position="141"/>
    </location>
    <ligand>
        <name>NADP(+)</name>
        <dbReference type="ChEBI" id="CHEBI:58349"/>
    </ligand>
</feature>
<feature type="binding site" evidence="7">
    <location>
        <position position="209"/>
    </location>
    <ligand>
        <name>substrate</name>
    </ligand>
</feature>
<protein>
    <recommendedName>
        <fullName evidence="7">Glucose-6-phosphate 1-dehydrogenase</fullName>
        <shortName evidence="7">G6PD</shortName>
        <ecNumber evidence="7">1.1.1.49</ecNumber>
    </recommendedName>
</protein>
<dbReference type="InterPro" id="IPR019796">
    <property type="entry name" value="G6P_DH_AS"/>
</dbReference>
<proteinExistence type="inferred from homology"/>
<dbReference type="NCBIfam" id="NF009492">
    <property type="entry name" value="PRK12853.1-3"/>
    <property type="match status" value="1"/>
</dbReference>
<dbReference type="PIRSF" id="PIRSF000110">
    <property type="entry name" value="G6PD"/>
    <property type="match status" value="1"/>
</dbReference>
<dbReference type="NCBIfam" id="TIGR00871">
    <property type="entry name" value="zwf"/>
    <property type="match status" value="1"/>
</dbReference>
<comment type="function">
    <text evidence="7">Catalyzes the oxidation of glucose 6-phosphate to 6-phosphogluconolactone.</text>
</comment>
<dbReference type="HAMAP" id="MF_00966">
    <property type="entry name" value="G6PD"/>
    <property type="match status" value="1"/>
</dbReference>
<dbReference type="UniPathway" id="UPA00115">
    <property type="reaction ID" value="UER00408"/>
</dbReference>
<feature type="domain" description="Glucose-6-phosphate dehydrogenase C-terminal" evidence="9">
    <location>
        <begin position="182"/>
        <end position="465"/>
    </location>
</feature>
<keyword evidence="4 7" id="KW-0521">NADP</keyword>
<dbReference type="InterPro" id="IPR036291">
    <property type="entry name" value="NAD(P)-bd_dom_sf"/>
</dbReference>
<dbReference type="Pfam" id="PF00479">
    <property type="entry name" value="G6PD_N"/>
    <property type="match status" value="1"/>
</dbReference>
<dbReference type="EMBL" id="QHBU01000038">
    <property type="protein sequence ID" value="PZR83328.1"/>
    <property type="molecule type" value="Genomic_DNA"/>
</dbReference>
<feature type="binding site" evidence="7">
    <location>
        <position position="171"/>
    </location>
    <ligand>
        <name>substrate</name>
    </ligand>
</feature>
<feature type="binding site" evidence="7">
    <location>
        <position position="228"/>
    </location>
    <ligand>
        <name>substrate</name>
    </ligand>
</feature>
<dbReference type="Gene3D" id="3.30.360.10">
    <property type="entry name" value="Dihydrodipicolinate Reductase, domain 2"/>
    <property type="match status" value="1"/>
</dbReference>
<dbReference type="SUPFAM" id="SSF55347">
    <property type="entry name" value="Glyceraldehyde-3-phosphate dehydrogenase-like, C-terminal domain"/>
    <property type="match status" value="1"/>
</dbReference>
<dbReference type="PROSITE" id="PS00069">
    <property type="entry name" value="G6P_DEHYDROGENASE"/>
    <property type="match status" value="1"/>
</dbReference>
<evidence type="ECO:0000259" key="9">
    <source>
        <dbReference type="Pfam" id="PF02781"/>
    </source>
</evidence>
<evidence type="ECO:0000256" key="6">
    <source>
        <dbReference type="ARBA" id="ARBA00023277"/>
    </source>
</evidence>
<feature type="domain" description="Glucose-6-phosphate dehydrogenase NAD-binding" evidence="8">
    <location>
        <begin position="12"/>
        <end position="180"/>
    </location>
</feature>
<reference evidence="10 11" key="1">
    <citation type="journal article" date="2017" name="Nature">
        <title>Atmospheric trace gases support primary production in Antarctic desert surface soil.</title>
        <authorList>
            <person name="Ji M."/>
            <person name="Greening C."/>
            <person name="Vanwonterghem I."/>
            <person name="Carere C.R."/>
            <person name="Bay S.K."/>
            <person name="Steen J.A."/>
            <person name="Montgomery K."/>
            <person name="Lines T."/>
            <person name="Beardall J."/>
            <person name="van Dorst J."/>
            <person name="Snape I."/>
            <person name="Stott M.B."/>
            <person name="Hugenholtz P."/>
            <person name="Ferrari B.C."/>
        </authorList>
    </citation>
    <scope>NUCLEOTIDE SEQUENCE [LARGE SCALE GENOMIC DNA]</scope>
    <source>
        <strain evidence="10">RRmetagenome_bin12</strain>
    </source>
</reference>
<dbReference type="InterPro" id="IPR001282">
    <property type="entry name" value="G6P_DH"/>
</dbReference>
<evidence type="ECO:0000313" key="11">
    <source>
        <dbReference type="Proteomes" id="UP000248724"/>
    </source>
</evidence>
<comment type="similarity">
    <text evidence="2 7">Belongs to the glucose-6-phosphate dehydrogenase family.</text>
</comment>
<comment type="caution">
    <text evidence="7">Lacks conserved residue(s) required for the propagation of feature annotation.</text>
</comment>
<sequence length="478" mass="53756">MGLRPPPDQDVVVFGASGDLSARKLLPALYNLSKEGLLPKRGDIVGAAPVAMDQEAFIDFARKAVRTFSRTKPTQRSLDEFTRRLRFVSLDPRENLRDLRAALKRNRRLVYLAVPPSAFTSLIHGIGESDLADGTSLIIEKPFGHDLESARTLNDAIHAVLPEPQIFRIDHYLGKETVQNLLVFRFGNSVFERVWDRDAIARVEITVAESLGVEQRGAFYEQTGAIRDIVQNHLFQVLAITAMEPPISFDAESIRNEKVKVLRALKPITPDEVVRGQYTAGVVDGKRVPGYRREPGVHRHSTTETYAAMRLCIDSWRWSGVPFFVRTGKRMAERDTRIVLTFRDVPLHLFQRLGVRSVDSNRLVVHVQPDEGIAVTFVAKVPGPEVHLQDVKMSFTYDSSFKASPPEAYERLLHDALNGDHTLFIREDEVERGWQVVQPVLDAPPPIVPYRAGSWGPKEADRLVEPLHWHNAHVGDAG</sequence>
<comment type="caution">
    <text evidence="10">The sequence shown here is derived from an EMBL/GenBank/DDBJ whole genome shotgun (WGS) entry which is preliminary data.</text>
</comment>
<evidence type="ECO:0000256" key="5">
    <source>
        <dbReference type="ARBA" id="ARBA00023002"/>
    </source>
</evidence>
<dbReference type="SUPFAM" id="SSF51735">
    <property type="entry name" value="NAD(P)-binding Rossmann-fold domains"/>
    <property type="match status" value="1"/>
</dbReference>
<dbReference type="InterPro" id="IPR022675">
    <property type="entry name" value="G6P_DH_C"/>
</dbReference>
<evidence type="ECO:0000313" key="10">
    <source>
        <dbReference type="EMBL" id="PZR83328.1"/>
    </source>
</evidence>
<comment type="pathway">
    <text evidence="1 7">Carbohydrate degradation; pentose phosphate pathway; D-ribulose 5-phosphate from D-glucose 6-phosphate (oxidative stage): step 1/3.</text>
</comment>
<evidence type="ECO:0000259" key="8">
    <source>
        <dbReference type="Pfam" id="PF00479"/>
    </source>
</evidence>
<dbReference type="PANTHER" id="PTHR23429">
    <property type="entry name" value="GLUCOSE-6-PHOSPHATE 1-DEHYDROGENASE G6PD"/>
    <property type="match status" value="1"/>
</dbReference>
<feature type="binding site" evidence="7">
    <location>
        <position position="329"/>
    </location>
    <ligand>
        <name>substrate</name>
    </ligand>
</feature>
<dbReference type="GO" id="GO:0009051">
    <property type="term" value="P:pentose-phosphate shunt, oxidative branch"/>
    <property type="evidence" value="ECO:0007669"/>
    <property type="project" value="TreeGrafter"/>
</dbReference>
<evidence type="ECO:0000256" key="2">
    <source>
        <dbReference type="ARBA" id="ARBA00009975"/>
    </source>
</evidence>